<comment type="similarity">
    <text evidence="1">Belongs to the ArgJ family.</text>
</comment>
<keyword evidence="2" id="KW-0808">Transferase</keyword>
<evidence type="ECO:0000256" key="2">
    <source>
        <dbReference type="ARBA" id="ARBA00022679"/>
    </source>
</evidence>
<keyword evidence="4" id="KW-0012">Acyltransferase</keyword>
<accession>A0A645BCY3</accession>
<keyword evidence="3" id="KW-0068">Autocatalytic cleavage</keyword>
<dbReference type="InterPro" id="IPR002813">
    <property type="entry name" value="Arg_biosynth_ArgJ"/>
</dbReference>
<name>A0A645BCY3_9ZZZZ</name>
<evidence type="ECO:0000256" key="1">
    <source>
        <dbReference type="ARBA" id="ARBA00006774"/>
    </source>
</evidence>
<dbReference type="InterPro" id="IPR016117">
    <property type="entry name" value="ArgJ-like_dom_sf"/>
</dbReference>
<protein>
    <submittedName>
        <fullName evidence="5">Arginine biosynthesis bifunctional protein ArgJ</fullName>
    </submittedName>
</protein>
<dbReference type="NCBIfam" id="TIGR00120">
    <property type="entry name" value="ArgJ"/>
    <property type="match status" value="1"/>
</dbReference>
<evidence type="ECO:0000313" key="5">
    <source>
        <dbReference type="EMBL" id="MPM59564.1"/>
    </source>
</evidence>
<comment type="caution">
    <text evidence="5">The sequence shown here is derived from an EMBL/GenBank/DDBJ whole genome shotgun (WGS) entry which is preliminary data.</text>
</comment>
<evidence type="ECO:0000256" key="4">
    <source>
        <dbReference type="ARBA" id="ARBA00023315"/>
    </source>
</evidence>
<organism evidence="5">
    <name type="scientific">bioreactor metagenome</name>
    <dbReference type="NCBI Taxonomy" id="1076179"/>
    <lineage>
        <taxon>unclassified sequences</taxon>
        <taxon>metagenomes</taxon>
        <taxon>ecological metagenomes</taxon>
    </lineage>
</organism>
<dbReference type="SUPFAM" id="SSF56266">
    <property type="entry name" value="DmpA/ArgJ-like"/>
    <property type="match status" value="1"/>
</dbReference>
<dbReference type="PANTHER" id="PTHR23100">
    <property type="entry name" value="ARGININE BIOSYNTHESIS BIFUNCTIONAL PROTEIN ARGJ"/>
    <property type="match status" value="1"/>
</dbReference>
<dbReference type="GO" id="GO:0004042">
    <property type="term" value="F:L-glutamate N-acetyltransferase activity"/>
    <property type="evidence" value="ECO:0007669"/>
    <property type="project" value="TreeGrafter"/>
</dbReference>
<dbReference type="InterPro" id="IPR042195">
    <property type="entry name" value="ArgJ_beta_C"/>
</dbReference>
<dbReference type="GO" id="GO:0004358">
    <property type="term" value="F:L-glutamate N-acetyltransferase activity, acting on acetyl-L-ornithine as donor"/>
    <property type="evidence" value="ECO:0007669"/>
    <property type="project" value="InterPro"/>
</dbReference>
<dbReference type="HAMAP" id="MF_01106">
    <property type="entry name" value="ArgJ"/>
    <property type="match status" value="1"/>
</dbReference>
<gene>
    <name evidence="5" type="primary">argJ_20</name>
    <name evidence="5" type="ORF">SDC9_106408</name>
</gene>
<dbReference type="Pfam" id="PF01960">
    <property type="entry name" value="ArgJ"/>
    <property type="match status" value="1"/>
</dbReference>
<dbReference type="GO" id="GO:0006592">
    <property type="term" value="P:ornithine biosynthetic process"/>
    <property type="evidence" value="ECO:0007669"/>
    <property type="project" value="TreeGrafter"/>
</dbReference>
<reference evidence="5" key="1">
    <citation type="submission" date="2019-08" db="EMBL/GenBank/DDBJ databases">
        <authorList>
            <person name="Kucharzyk K."/>
            <person name="Murdoch R.W."/>
            <person name="Higgins S."/>
            <person name="Loffler F."/>
        </authorList>
    </citation>
    <scope>NUCLEOTIDE SEQUENCE</scope>
</reference>
<proteinExistence type="inferred from homology"/>
<dbReference type="AlphaFoldDB" id="A0A645BCY3"/>
<dbReference type="GO" id="GO:0006526">
    <property type="term" value="P:L-arginine biosynthetic process"/>
    <property type="evidence" value="ECO:0007669"/>
    <property type="project" value="InterPro"/>
</dbReference>
<evidence type="ECO:0000256" key="3">
    <source>
        <dbReference type="ARBA" id="ARBA00022813"/>
    </source>
</evidence>
<dbReference type="PANTHER" id="PTHR23100:SF0">
    <property type="entry name" value="ARGININE BIOSYNTHESIS BIFUNCTIONAL PROTEIN ARGJ, MITOCHONDRIAL"/>
    <property type="match status" value="1"/>
</dbReference>
<dbReference type="NCBIfam" id="NF003802">
    <property type="entry name" value="PRK05388.1"/>
    <property type="match status" value="1"/>
</dbReference>
<dbReference type="Gene3D" id="3.60.70.12">
    <property type="entry name" value="L-amino peptidase D-ALA esterase/amidase"/>
    <property type="match status" value="1"/>
</dbReference>
<dbReference type="Gene3D" id="3.10.20.340">
    <property type="entry name" value="ArgJ beta chain, C-terminal domain"/>
    <property type="match status" value="1"/>
</dbReference>
<dbReference type="EMBL" id="VSSQ01017354">
    <property type="protein sequence ID" value="MPM59564.1"/>
    <property type="molecule type" value="Genomic_DNA"/>
</dbReference>
<sequence>MCRLTAAALGIAPEAVLVASTGRIGVQMPMDMIAAGIAKAAAALSADGGNLAAQAMMTTDTVPKAAALELSLGGRKVTIGAVCKGVGMIDPAMVKVPHATMICAIATDVECDNRLLETLLADNADCSFNRITVDGDMSTNDTCVIFANGRSGVELKAGTAECAAFREALLAVMQKLARAQVMDGEGATKFVAVEIAGAPTEADARLCAEAVANSLLCKTAWFGCDPNWGRLVAALGYSKAVFDPDKVDIYYDDKPVVTKGSDSGVPESELAAILKQREFKIRVFMNQGDASYWVWTSDISYEYVKINAEYHT</sequence>